<dbReference type="Pfam" id="PF05179">
    <property type="entry name" value="CDC73_C"/>
    <property type="match status" value="1"/>
</dbReference>
<dbReference type="PANTHER" id="PTHR12466">
    <property type="entry name" value="CDC73 DOMAIN PROTEIN"/>
    <property type="match status" value="1"/>
</dbReference>
<reference evidence="11 12" key="1">
    <citation type="journal article" date="2015" name="Nat. Commun.">
        <title>Outbred genome sequencing and CRISPR/Cas9 gene editing in butterflies.</title>
        <authorList>
            <person name="Li X."/>
            <person name="Fan D."/>
            <person name="Zhang W."/>
            <person name="Liu G."/>
            <person name="Zhang L."/>
            <person name="Zhao L."/>
            <person name="Fang X."/>
            <person name="Chen L."/>
            <person name="Dong Y."/>
            <person name="Chen Y."/>
            <person name="Ding Y."/>
            <person name="Zhao R."/>
            <person name="Feng M."/>
            <person name="Zhu Y."/>
            <person name="Feng Y."/>
            <person name="Jiang X."/>
            <person name="Zhu D."/>
            <person name="Xiang H."/>
            <person name="Feng X."/>
            <person name="Li S."/>
            <person name="Wang J."/>
            <person name="Zhang G."/>
            <person name="Kronforst M.R."/>
            <person name="Wang W."/>
        </authorList>
    </citation>
    <scope>NUCLEOTIDE SEQUENCE [LARGE SCALE GENOMIC DNA]</scope>
    <source>
        <strain evidence="11">Ya'a_city_454_Px</strain>
        <tissue evidence="11">Whole body</tissue>
    </source>
</reference>
<dbReference type="Pfam" id="PF16050">
    <property type="entry name" value="CDC73_N"/>
    <property type="match status" value="1"/>
</dbReference>
<comment type="subcellular location">
    <subcellularLocation>
        <location evidence="1">Nucleus</location>
    </subcellularLocation>
</comment>
<organism evidence="11 12">
    <name type="scientific">Papilio xuthus</name>
    <name type="common">Asian swallowtail butterfly</name>
    <dbReference type="NCBI Taxonomy" id="66420"/>
    <lineage>
        <taxon>Eukaryota</taxon>
        <taxon>Metazoa</taxon>
        <taxon>Ecdysozoa</taxon>
        <taxon>Arthropoda</taxon>
        <taxon>Hexapoda</taxon>
        <taxon>Insecta</taxon>
        <taxon>Pterygota</taxon>
        <taxon>Neoptera</taxon>
        <taxon>Endopterygota</taxon>
        <taxon>Lepidoptera</taxon>
        <taxon>Glossata</taxon>
        <taxon>Ditrysia</taxon>
        <taxon>Papilionoidea</taxon>
        <taxon>Papilionidae</taxon>
        <taxon>Papilioninae</taxon>
        <taxon>Papilio</taxon>
    </lineage>
</organism>
<evidence type="ECO:0000313" key="12">
    <source>
        <dbReference type="Proteomes" id="UP000053268"/>
    </source>
</evidence>
<evidence type="ECO:0000256" key="8">
    <source>
        <dbReference type="SAM" id="MobiDB-lite"/>
    </source>
</evidence>
<gene>
    <name evidence="11" type="ORF">RR46_10518</name>
</gene>
<dbReference type="EMBL" id="KQ459602">
    <property type="protein sequence ID" value="KPI93258.1"/>
    <property type="molecule type" value="Genomic_DNA"/>
</dbReference>
<evidence type="ECO:0000256" key="5">
    <source>
        <dbReference type="ARBA" id="ARBA00023306"/>
    </source>
</evidence>
<evidence type="ECO:0000259" key="9">
    <source>
        <dbReference type="Pfam" id="PF05179"/>
    </source>
</evidence>
<evidence type="ECO:0000256" key="7">
    <source>
        <dbReference type="ARBA" id="ARBA00080321"/>
    </source>
</evidence>
<dbReference type="AlphaFoldDB" id="A0A194PJQ3"/>
<dbReference type="InterPro" id="IPR032041">
    <property type="entry name" value="Cdc73_N"/>
</dbReference>
<feature type="region of interest" description="Disordered" evidence="8">
    <location>
        <begin position="331"/>
        <end position="355"/>
    </location>
</feature>
<dbReference type="STRING" id="66420.A0A194PJQ3"/>
<feature type="compositionally biased region" description="Basic and acidic residues" evidence="8">
    <location>
        <begin position="122"/>
        <end position="140"/>
    </location>
</feature>
<evidence type="ECO:0000259" key="10">
    <source>
        <dbReference type="Pfam" id="PF16050"/>
    </source>
</evidence>
<dbReference type="Proteomes" id="UP000053268">
    <property type="component" value="Unassembled WGS sequence"/>
</dbReference>
<dbReference type="InterPro" id="IPR038103">
    <property type="entry name" value="CDC73_C_sf"/>
</dbReference>
<dbReference type="FunFam" id="3.40.50.11990:FF:000001">
    <property type="entry name" value="Cell division cycle 73"/>
    <property type="match status" value="1"/>
</dbReference>
<evidence type="ECO:0000313" key="11">
    <source>
        <dbReference type="EMBL" id="KPI93258.1"/>
    </source>
</evidence>
<protein>
    <recommendedName>
        <fullName evidence="6">Parafibromin</fullName>
    </recommendedName>
    <alternativeName>
        <fullName evidence="7">Cell division cycle protein 73 homolog</fullName>
    </alternativeName>
</protein>
<evidence type="ECO:0000256" key="1">
    <source>
        <dbReference type="ARBA" id="ARBA00004123"/>
    </source>
</evidence>
<dbReference type="GO" id="GO:0016593">
    <property type="term" value="C:Cdc73/Paf1 complex"/>
    <property type="evidence" value="ECO:0007669"/>
    <property type="project" value="InterPro"/>
</dbReference>
<dbReference type="GO" id="GO:0000993">
    <property type="term" value="F:RNA polymerase II complex binding"/>
    <property type="evidence" value="ECO:0007669"/>
    <property type="project" value="TreeGrafter"/>
</dbReference>
<evidence type="ECO:0000256" key="4">
    <source>
        <dbReference type="ARBA" id="ARBA00023242"/>
    </source>
</evidence>
<dbReference type="GO" id="GO:0000122">
    <property type="term" value="P:negative regulation of transcription by RNA polymerase II"/>
    <property type="evidence" value="ECO:0007669"/>
    <property type="project" value="UniProtKB-ARBA"/>
</dbReference>
<dbReference type="InterPro" id="IPR007852">
    <property type="entry name" value="Cdc73/Parafibromin"/>
</dbReference>
<dbReference type="Gene3D" id="3.40.50.11990">
    <property type="entry name" value="RNA polymerase II accessory factor, Cdc73 C-terminal domain"/>
    <property type="match status" value="1"/>
</dbReference>
<comment type="similarity">
    <text evidence="2">Belongs to the CDC73 family.</text>
</comment>
<feature type="domain" description="Paf1 complex subunit Cdc73 N-terminal" evidence="10">
    <location>
        <begin position="1"/>
        <end position="294"/>
    </location>
</feature>
<keyword evidence="5" id="KW-0131">Cell cycle</keyword>
<feature type="domain" description="Cell division control protein 73 C-terminal" evidence="9">
    <location>
        <begin position="395"/>
        <end position="558"/>
    </location>
</feature>
<evidence type="ECO:0000256" key="6">
    <source>
        <dbReference type="ARBA" id="ARBA00071106"/>
    </source>
</evidence>
<sequence length="568" mass="62664">MADPLSLLRQYNVNKKEIIERDNQIIIGEFSSPKNVKTNYLMWGSGKEGNNKEYYTLECLLFILKNIQLTHPVYVRQAAAANISAVRRPDRKELLAYLKGETSTCASIDKSAPLEIPTQVKRSHDNDGGESAAKKPRIEETHVQKVREQLAARLDAPKEASVTVDNIKSLSEAMSVEKIAAIKAKRLAKKRTTIKSNDYSDTLGVVGSDFRAILDYDVDLTKDIISRERQWRTRTTVLQSNGKMFAKSILALLGSIRAREEGRLGAPRPQPVVMPASNALPAQQTQYNRYDQERFIRQKEETEGFKIDTMGTYHGMTLKSVTEGPSVPVAARTPQTPSHPRQMPPAAGAGGGGGGMSGVVGGGGAVGGAAGGVARRELLPAAAARAPPTGAKRPSRTPIIIIPAAATSLISMYNVKDMLQDFKFVPVEQKKSEGAVRENEVLLQRRKGPAADQIPNNATTITVPYRVVDNPGRLSAAEWDRVVAVFVQGPAWQFKGWPWDGNPVQIFANICAFHLKYDEMKLDGNVARWAVTVLNLSRTKRHLDRAVLLGFWETLDKHMMKNKPHLRF</sequence>
<evidence type="ECO:0000256" key="2">
    <source>
        <dbReference type="ARBA" id="ARBA00010427"/>
    </source>
</evidence>
<dbReference type="PANTHER" id="PTHR12466:SF8">
    <property type="entry name" value="PARAFIBROMIN"/>
    <property type="match status" value="1"/>
</dbReference>
<keyword evidence="12" id="KW-1185">Reference proteome</keyword>
<dbReference type="GO" id="GO:0032968">
    <property type="term" value="P:positive regulation of transcription elongation by RNA polymerase II"/>
    <property type="evidence" value="ECO:0007669"/>
    <property type="project" value="TreeGrafter"/>
</dbReference>
<dbReference type="InterPro" id="IPR031336">
    <property type="entry name" value="CDC73_C"/>
</dbReference>
<keyword evidence="3" id="KW-0804">Transcription</keyword>
<accession>A0A194PJQ3</accession>
<evidence type="ECO:0000256" key="3">
    <source>
        <dbReference type="ARBA" id="ARBA00023163"/>
    </source>
</evidence>
<name>A0A194PJQ3_PAPXU</name>
<feature type="region of interest" description="Disordered" evidence="8">
    <location>
        <begin position="119"/>
        <end position="140"/>
    </location>
</feature>
<keyword evidence="4" id="KW-0539">Nucleus</keyword>
<proteinExistence type="inferred from homology"/>
<dbReference type="GO" id="GO:0006368">
    <property type="term" value="P:transcription elongation by RNA polymerase II"/>
    <property type="evidence" value="ECO:0007669"/>
    <property type="project" value="InterPro"/>
</dbReference>